<dbReference type="GO" id="GO:0034496">
    <property type="term" value="P:multivesicular body membrane disassembly"/>
    <property type="evidence" value="ECO:0007669"/>
    <property type="project" value="TreeGrafter"/>
</dbReference>
<dbReference type="EC" id="3.1.1.3" evidence="6"/>
<name>A0A077WYM9_9FUNG</name>
<dbReference type="GO" id="GO:0004806">
    <property type="term" value="F:triacylglycerol lipase activity"/>
    <property type="evidence" value="ECO:0007669"/>
    <property type="project" value="UniProtKB-EC"/>
</dbReference>
<keyword evidence="16" id="KW-0325">Glycoprotein</keyword>
<dbReference type="InterPro" id="IPR050805">
    <property type="entry name" value="ATG15_Lipase"/>
</dbReference>
<comment type="catalytic activity">
    <reaction evidence="1">
        <text>a triacylglycerol + H2O = a diacylglycerol + a fatty acid + H(+)</text>
        <dbReference type="Rhea" id="RHEA:12044"/>
        <dbReference type="ChEBI" id="CHEBI:15377"/>
        <dbReference type="ChEBI" id="CHEBI:15378"/>
        <dbReference type="ChEBI" id="CHEBI:17855"/>
        <dbReference type="ChEBI" id="CHEBI:18035"/>
        <dbReference type="ChEBI" id="CHEBI:28868"/>
        <dbReference type="EC" id="3.1.1.3"/>
    </reaction>
</comment>
<protein>
    <recommendedName>
        <fullName evidence="6">triacylglycerol lipase</fullName>
        <ecNumber evidence="6">3.1.1.3</ecNumber>
    </recommendedName>
    <alternativeName>
        <fullName evidence="18">Autophagy-related protein 15</fullName>
    </alternativeName>
</protein>
<dbReference type="EMBL" id="LK023357">
    <property type="protein sequence ID" value="CDS12133.1"/>
    <property type="molecule type" value="Genomic_DNA"/>
</dbReference>
<dbReference type="GO" id="GO:0005775">
    <property type="term" value="C:vacuolar lumen"/>
    <property type="evidence" value="ECO:0007669"/>
    <property type="project" value="TreeGrafter"/>
</dbReference>
<keyword evidence="11" id="KW-0735">Signal-anchor</keyword>
<dbReference type="GO" id="GO:0046461">
    <property type="term" value="P:neutral lipid catabolic process"/>
    <property type="evidence" value="ECO:0007669"/>
    <property type="project" value="TreeGrafter"/>
</dbReference>
<dbReference type="GO" id="GO:0032585">
    <property type="term" value="C:multivesicular body membrane"/>
    <property type="evidence" value="ECO:0007669"/>
    <property type="project" value="UniProtKB-SubCell"/>
</dbReference>
<keyword evidence="10" id="KW-0442">Lipid degradation</keyword>
<evidence type="ECO:0000256" key="16">
    <source>
        <dbReference type="ARBA" id="ARBA00023180"/>
    </source>
</evidence>
<reference evidence="21" key="1">
    <citation type="journal article" date="2014" name="Genome Announc.">
        <title>De novo whole-genome sequence and genome annotation of Lichtheimia ramosa.</title>
        <authorList>
            <person name="Linde J."/>
            <person name="Schwartze V."/>
            <person name="Binder U."/>
            <person name="Lass-Florl C."/>
            <person name="Voigt K."/>
            <person name="Horn F."/>
        </authorList>
    </citation>
    <scope>NUCLEOTIDE SEQUENCE</scope>
    <source>
        <strain evidence="21">JMRC FSU:6197</strain>
    </source>
</reference>
<evidence type="ECO:0000313" key="21">
    <source>
        <dbReference type="EMBL" id="CDS12133.1"/>
    </source>
</evidence>
<keyword evidence="15" id="KW-0472">Membrane</keyword>
<dbReference type="Pfam" id="PF01764">
    <property type="entry name" value="Lipase_3"/>
    <property type="match status" value="1"/>
</dbReference>
<keyword evidence="13" id="KW-0072">Autophagy</keyword>
<evidence type="ECO:0000256" key="13">
    <source>
        <dbReference type="ARBA" id="ARBA00023006"/>
    </source>
</evidence>
<evidence type="ECO:0000256" key="4">
    <source>
        <dbReference type="ARBA" id="ARBA00010701"/>
    </source>
</evidence>
<evidence type="ECO:0000256" key="14">
    <source>
        <dbReference type="ARBA" id="ARBA00023098"/>
    </source>
</evidence>
<dbReference type="GO" id="GO:0004620">
    <property type="term" value="F:phospholipase activity"/>
    <property type="evidence" value="ECO:0007669"/>
    <property type="project" value="TreeGrafter"/>
</dbReference>
<evidence type="ECO:0000256" key="3">
    <source>
        <dbReference type="ARBA" id="ARBA00004343"/>
    </source>
</evidence>
<comment type="subunit">
    <text evidence="5">Binds to both phosphatidylinositol (PI) and phosphatidylinositol 3,5-bisphosphate (PIP2).</text>
</comment>
<keyword evidence="8" id="KW-0967">Endosome</keyword>
<keyword evidence="7" id="KW-0812">Transmembrane</keyword>
<evidence type="ECO:0000256" key="18">
    <source>
        <dbReference type="ARBA" id="ARBA00029828"/>
    </source>
</evidence>
<dbReference type="PANTHER" id="PTHR47175:SF2">
    <property type="entry name" value="LIPASE ATG15-RELATED"/>
    <property type="match status" value="1"/>
</dbReference>
<evidence type="ECO:0000256" key="15">
    <source>
        <dbReference type="ARBA" id="ARBA00023136"/>
    </source>
</evidence>
<dbReference type="Gene3D" id="3.40.50.1820">
    <property type="entry name" value="alpha/beta hydrolase"/>
    <property type="match status" value="1"/>
</dbReference>
<dbReference type="PANTHER" id="PTHR47175">
    <property type="entry name" value="LIPASE ATG15-RELATED"/>
    <property type="match status" value="1"/>
</dbReference>
<dbReference type="GO" id="GO:0034727">
    <property type="term" value="P:piecemeal microautophagy of the nucleus"/>
    <property type="evidence" value="ECO:0007669"/>
    <property type="project" value="TreeGrafter"/>
</dbReference>
<evidence type="ECO:0000256" key="5">
    <source>
        <dbReference type="ARBA" id="ARBA00011137"/>
    </source>
</evidence>
<keyword evidence="12" id="KW-1133">Transmembrane helix</keyword>
<keyword evidence="19" id="KW-0732">Signal</keyword>
<dbReference type="AlphaFoldDB" id="A0A077WYM9"/>
<evidence type="ECO:0000256" key="10">
    <source>
        <dbReference type="ARBA" id="ARBA00022963"/>
    </source>
</evidence>
<dbReference type="OrthoDB" id="58570at2759"/>
<keyword evidence="9" id="KW-0378">Hydrolase</keyword>
<evidence type="ECO:0000256" key="8">
    <source>
        <dbReference type="ARBA" id="ARBA00022753"/>
    </source>
</evidence>
<evidence type="ECO:0000256" key="1">
    <source>
        <dbReference type="ARBA" id="ARBA00001024"/>
    </source>
</evidence>
<dbReference type="GO" id="GO:0006660">
    <property type="term" value="P:phosphatidylserine catabolic process"/>
    <property type="evidence" value="ECO:0007669"/>
    <property type="project" value="TreeGrafter"/>
</dbReference>
<evidence type="ECO:0000256" key="2">
    <source>
        <dbReference type="ARBA" id="ARBA00004270"/>
    </source>
</evidence>
<feature type="signal peptide" evidence="19">
    <location>
        <begin position="1"/>
        <end position="23"/>
    </location>
</feature>
<sequence length="395" mass="44629">MGMNGSIVSNLVLVFILVHLSLCISLPGAWHPPYMQIRNRQPQVAIVKEHLTLAQQLPPLVTPNDVFQLQTIYHHASPSGPIPGLFRKLELSSQDDMLRNDPFMSQDYHVKVQRGAIYRPVSSDYLYDMYQYQQNDDRAIMTWMSTMNHLTFDYYLTQGMLPDVSHKSSVLALAMMARNAYHDKIDDRGDWYDLGAQWNLNESFGWESDGIRGHVFGNRDNSILVISIKGNSAGKTRHNDIVNDKLLFSCCCESKDHSEQTGCDCKMNENACDNHCLENQIKSRTFYYDMAMRIYKDISDRHPQSMIWLTGYSLGGAVASLVGQTFLVPIVSFGIPGDQFAARKLHLPHAPGLPLPVWHFGHTADPIFIGKCSDLDDGCGDYITETHCHTGKAHM</sequence>
<evidence type="ECO:0000256" key="17">
    <source>
        <dbReference type="ARBA" id="ARBA00024663"/>
    </source>
</evidence>
<organism evidence="21">
    <name type="scientific">Lichtheimia ramosa</name>
    <dbReference type="NCBI Taxonomy" id="688394"/>
    <lineage>
        <taxon>Eukaryota</taxon>
        <taxon>Fungi</taxon>
        <taxon>Fungi incertae sedis</taxon>
        <taxon>Mucoromycota</taxon>
        <taxon>Mucoromycotina</taxon>
        <taxon>Mucoromycetes</taxon>
        <taxon>Mucorales</taxon>
        <taxon>Lichtheimiaceae</taxon>
        <taxon>Lichtheimia</taxon>
    </lineage>
</organism>
<keyword evidence="14" id="KW-0443">Lipid metabolism</keyword>
<accession>A0A077WYM9</accession>
<evidence type="ECO:0000256" key="9">
    <source>
        <dbReference type="ARBA" id="ARBA00022801"/>
    </source>
</evidence>
<comment type="similarity">
    <text evidence="4">Belongs to the AB hydrolase superfamily. Lipase family.</text>
</comment>
<evidence type="ECO:0000256" key="6">
    <source>
        <dbReference type="ARBA" id="ARBA00013279"/>
    </source>
</evidence>
<evidence type="ECO:0000256" key="12">
    <source>
        <dbReference type="ARBA" id="ARBA00022989"/>
    </source>
</evidence>
<feature type="chain" id="PRO_5001726541" description="triacylglycerol lipase" evidence="19">
    <location>
        <begin position="24"/>
        <end position="395"/>
    </location>
</feature>
<gene>
    <name evidence="21" type="ORF">LRAMOSA04328</name>
</gene>
<dbReference type="InterPro" id="IPR002921">
    <property type="entry name" value="Fungal_lipase-type"/>
</dbReference>
<comment type="subcellular location">
    <subcellularLocation>
        <location evidence="3">Endosome</location>
        <location evidence="3">Multivesicular body membrane</location>
        <topology evidence="3">Single-pass type II membrane protein</topology>
    </subcellularLocation>
    <subcellularLocation>
        <location evidence="2">Prevacuolar compartment membrane</location>
        <topology evidence="2">Single-pass type II membrane protein</topology>
    </subcellularLocation>
</comment>
<evidence type="ECO:0000256" key="19">
    <source>
        <dbReference type="SAM" id="SignalP"/>
    </source>
</evidence>
<dbReference type="InterPro" id="IPR029058">
    <property type="entry name" value="AB_hydrolase_fold"/>
</dbReference>
<dbReference type="SUPFAM" id="SSF53474">
    <property type="entry name" value="alpha/beta-Hydrolases"/>
    <property type="match status" value="1"/>
</dbReference>
<evidence type="ECO:0000259" key="20">
    <source>
        <dbReference type="Pfam" id="PF01764"/>
    </source>
</evidence>
<proteinExistence type="inferred from homology"/>
<comment type="function">
    <text evidence="17">Lipase which is essential for lysis of subvacuolar cytoplasm to vacuole targeted bodies and intravacuolar autophagic bodies. Involved in the lysis of intravacuolar multivesicular body (MVB) vesicles. The intravacuolar membrane disintegration by ATG15 is critical to life span extension.</text>
</comment>
<evidence type="ECO:0000256" key="7">
    <source>
        <dbReference type="ARBA" id="ARBA00022692"/>
    </source>
</evidence>
<feature type="domain" description="Fungal lipase-type" evidence="20">
    <location>
        <begin position="264"/>
        <end position="323"/>
    </location>
</feature>
<evidence type="ECO:0000256" key="11">
    <source>
        <dbReference type="ARBA" id="ARBA00022968"/>
    </source>
</evidence>